<dbReference type="OrthoDB" id="148059at2"/>
<evidence type="ECO:0000313" key="3">
    <source>
        <dbReference type="Proteomes" id="UP000198619"/>
    </source>
</evidence>
<organism evidence="2 3">
    <name type="scientific">Clostridium frigidicarnis</name>
    <dbReference type="NCBI Taxonomy" id="84698"/>
    <lineage>
        <taxon>Bacteria</taxon>
        <taxon>Bacillati</taxon>
        <taxon>Bacillota</taxon>
        <taxon>Clostridia</taxon>
        <taxon>Eubacteriales</taxon>
        <taxon>Clostridiaceae</taxon>
        <taxon>Clostridium</taxon>
    </lineage>
</organism>
<dbReference type="STRING" id="84698.SAMN04488528_1006112"/>
<proteinExistence type="predicted"/>
<accession>A0A1I0WWH0</accession>
<keyword evidence="3" id="KW-1185">Reference proteome</keyword>
<dbReference type="RefSeq" id="WP_090039530.1">
    <property type="nucleotide sequence ID" value="NZ_FOKI01000006.1"/>
</dbReference>
<dbReference type="Pfam" id="PF01261">
    <property type="entry name" value="AP_endonuc_2"/>
    <property type="match status" value="1"/>
</dbReference>
<dbReference type="EMBL" id="FOKI01000006">
    <property type="protein sequence ID" value="SFA92924.1"/>
    <property type="molecule type" value="Genomic_DNA"/>
</dbReference>
<gene>
    <name evidence="2" type="ORF">SAMN04488528_1006112</name>
</gene>
<keyword evidence="2" id="KW-0413">Isomerase</keyword>
<dbReference type="InterPro" id="IPR050312">
    <property type="entry name" value="IolE/XylAMocC-like"/>
</dbReference>
<reference evidence="2 3" key="1">
    <citation type="submission" date="2016-10" db="EMBL/GenBank/DDBJ databases">
        <authorList>
            <person name="de Groot N.N."/>
        </authorList>
    </citation>
    <scope>NUCLEOTIDE SEQUENCE [LARGE SCALE GENOMIC DNA]</scope>
    <source>
        <strain evidence="2 3">DSM 12271</strain>
    </source>
</reference>
<dbReference type="PANTHER" id="PTHR12110">
    <property type="entry name" value="HYDROXYPYRUVATE ISOMERASE"/>
    <property type="match status" value="1"/>
</dbReference>
<evidence type="ECO:0000259" key="1">
    <source>
        <dbReference type="Pfam" id="PF01261"/>
    </source>
</evidence>
<dbReference type="Proteomes" id="UP000198619">
    <property type="component" value="Unassembled WGS sequence"/>
</dbReference>
<sequence length="261" mass="31061">MNIGLSSASFYPTVNTEESIKIMKSIGFDIGEIFLNTESEYEKKFINILLKEKKKYKFNINSIHCYSSMFEPYLFDKYERRRKDVIKTFKKACKAAKLLEAKCYTFHGPRYMGQNIDIDHVLNIYRELVYIAMENNIYLCQENVSWCQSSDINFIRLLKSEIKELRYTLDLKQAFKANVKPIDYIDIMGKDLKNFHINDKNENESCLLPTKGNIDYKKIFMKLKDIKYEGNAIIEVYRENFNSYEELRESKENLEEIYKNI</sequence>
<dbReference type="GO" id="GO:0016853">
    <property type="term" value="F:isomerase activity"/>
    <property type="evidence" value="ECO:0007669"/>
    <property type="project" value="UniProtKB-KW"/>
</dbReference>
<evidence type="ECO:0000313" key="2">
    <source>
        <dbReference type="EMBL" id="SFA92924.1"/>
    </source>
</evidence>
<feature type="domain" description="Xylose isomerase-like TIM barrel" evidence="1">
    <location>
        <begin position="21"/>
        <end position="255"/>
    </location>
</feature>
<dbReference type="InterPro" id="IPR013022">
    <property type="entry name" value="Xyl_isomerase-like_TIM-brl"/>
</dbReference>
<dbReference type="Gene3D" id="3.20.20.150">
    <property type="entry name" value="Divalent-metal-dependent TIM barrel enzymes"/>
    <property type="match status" value="1"/>
</dbReference>
<dbReference type="SUPFAM" id="SSF51658">
    <property type="entry name" value="Xylose isomerase-like"/>
    <property type="match status" value="1"/>
</dbReference>
<name>A0A1I0WWH0_9CLOT</name>
<dbReference type="AlphaFoldDB" id="A0A1I0WWH0"/>
<dbReference type="InterPro" id="IPR036237">
    <property type="entry name" value="Xyl_isomerase-like_sf"/>
</dbReference>
<protein>
    <submittedName>
        <fullName evidence="2">Sugar phosphate isomerase/epimerase</fullName>
    </submittedName>
</protein>